<evidence type="ECO:0000313" key="4">
    <source>
        <dbReference type="EMBL" id="EEA05405.1"/>
    </source>
</evidence>
<dbReference type="Gene3D" id="3.30.310.10">
    <property type="entry name" value="TATA-Binding Protein"/>
    <property type="match status" value="2"/>
</dbReference>
<dbReference type="InterPro" id="IPR000814">
    <property type="entry name" value="TBP"/>
</dbReference>
<sequence length="242" mass="27234">MNIKNERDFINMDGDEEFVSNIEVQIPSQPMVLNIYNVMASAYSGINIDLDWFVESFGNTYYEPCEFPAARVDIQHLKSNSIVTISVFSNGKLQATGGATVAASKVSMKKLIIKLRCLGMNKAKLLNFEVHNIQAVVDAGFPINLRLLCSNYIYVDYEPERNPGAKIRIPPDYINDKECNPEYLHKKTLASQYNNGSKLKIEIVTLTVHFSGKIGMAGARSIESLDRVLNYIKPYLIKSRLT</sequence>
<dbReference type="STRING" id="441375.B6AC52"/>
<dbReference type="SUPFAM" id="SSF55945">
    <property type="entry name" value="TATA-box binding protein-like"/>
    <property type="match status" value="2"/>
</dbReference>
<evidence type="ECO:0000256" key="2">
    <source>
        <dbReference type="ARBA" id="ARBA00023125"/>
    </source>
</evidence>
<name>B6AC52_CRYMR</name>
<dbReference type="eggNOG" id="KOG3302">
    <property type="taxonomic scope" value="Eukaryota"/>
</dbReference>
<dbReference type="VEuPathDB" id="CryptoDB:CMU_024100"/>
<evidence type="ECO:0000256" key="1">
    <source>
        <dbReference type="ARBA" id="ARBA00005560"/>
    </source>
</evidence>
<dbReference type="Pfam" id="PF00352">
    <property type="entry name" value="TBP"/>
    <property type="match status" value="2"/>
</dbReference>
<dbReference type="OrthoDB" id="2127950at2759"/>
<dbReference type="GO" id="GO:0003677">
    <property type="term" value="F:DNA binding"/>
    <property type="evidence" value="ECO:0007669"/>
    <property type="project" value="UniProtKB-KW"/>
</dbReference>
<evidence type="ECO:0000256" key="3">
    <source>
        <dbReference type="ARBA" id="ARBA00023163"/>
    </source>
</evidence>
<reference evidence="4" key="1">
    <citation type="submission" date="2008-06" db="EMBL/GenBank/DDBJ databases">
        <authorList>
            <person name="Lorenzi H."/>
            <person name="Inman J."/>
            <person name="Miller J."/>
            <person name="Schobel S."/>
            <person name="Amedeo P."/>
            <person name="Caler E.V."/>
            <person name="da Silva J."/>
        </authorList>
    </citation>
    <scope>NUCLEOTIDE SEQUENCE [LARGE SCALE GENOMIC DNA]</scope>
    <source>
        <strain evidence="4">RN66</strain>
    </source>
</reference>
<dbReference type="PRINTS" id="PR00686">
    <property type="entry name" value="TIFACTORIID"/>
</dbReference>
<dbReference type="EMBL" id="DS989727">
    <property type="protein sequence ID" value="EEA05405.1"/>
    <property type="molecule type" value="Genomic_DNA"/>
</dbReference>
<dbReference type="RefSeq" id="XP_002139754.1">
    <property type="nucleotide sequence ID" value="XM_002139718.1"/>
</dbReference>
<dbReference type="GO" id="GO:0006352">
    <property type="term" value="P:DNA-templated transcription initiation"/>
    <property type="evidence" value="ECO:0007669"/>
    <property type="project" value="InterPro"/>
</dbReference>
<accession>B6AC52</accession>
<protein>
    <submittedName>
        <fullName evidence="4">TATA-box-binding protein, putative</fullName>
    </submittedName>
</protein>
<dbReference type="GeneID" id="6995133"/>
<dbReference type="AlphaFoldDB" id="B6AC52"/>
<evidence type="ECO:0000313" key="5">
    <source>
        <dbReference type="Proteomes" id="UP000001460"/>
    </source>
</evidence>
<dbReference type="Proteomes" id="UP000001460">
    <property type="component" value="Unassembled WGS sequence"/>
</dbReference>
<dbReference type="PANTHER" id="PTHR10126">
    <property type="entry name" value="TATA-BOX BINDING PROTEIN"/>
    <property type="match status" value="1"/>
</dbReference>
<proteinExistence type="inferred from homology"/>
<organism evidence="4 5">
    <name type="scientific">Cryptosporidium muris (strain RN66)</name>
    <dbReference type="NCBI Taxonomy" id="441375"/>
    <lineage>
        <taxon>Eukaryota</taxon>
        <taxon>Sar</taxon>
        <taxon>Alveolata</taxon>
        <taxon>Apicomplexa</taxon>
        <taxon>Conoidasida</taxon>
        <taxon>Coccidia</taxon>
        <taxon>Eucoccidiorida</taxon>
        <taxon>Eimeriorina</taxon>
        <taxon>Cryptosporidiidae</taxon>
        <taxon>Cryptosporidium</taxon>
    </lineage>
</organism>
<keyword evidence="2" id="KW-0238">DNA-binding</keyword>
<dbReference type="OMA" id="EVHNIQA"/>
<gene>
    <name evidence="4" type="ORF">CMU_024100</name>
</gene>
<dbReference type="InterPro" id="IPR012295">
    <property type="entry name" value="TBP_dom_sf"/>
</dbReference>
<keyword evidence="3" id="KW-0804">Transcription</keyword>
<keyword evidence="5" id="KW-1185">Reference proteome</keyword>
<comment type="similarity">
    <text evidence="1">Belongs to the TBP family.</text>
</comment>